<comment type="caution">
    <text evidence="6">The sequence shown here is derived from an EMBL/GenBank/DDBJ whole genome shotgun (WGS) entry which is preliminary data.</text>
</comment>
<dbReference type="GO" id="GO:0003700">
    <property type="term" value="F:DNA-binding transcription factor activity"/>
    <property type="evidence" value="ECO:0007669"/>
    <property type="project" value="TreeGrafter"/>
</dbReference>
<protein>
    <submittedName>
        <fullName evidence="6">IclR family transcriptional regulator</fullName>
    </submittedName>
</protein>
<evidence type="ECO:0000256" key="2">
    <source>
        <dbReference type="ARBA" id="ARBA00023125"/>
    </source>
</evidence>
<dbReference type="RefSeq" id="WP_259245825.1">
    <property type="nucleotide sequence ID" value="NZ_JAOCDZ010000009.1"/>
</dbReference>
<dbReference type="AlphaFoldDB" id="A0AA42S3W8"/>
<dbReference type="Pfam" id="PF01614">
    <property type="entry name" value="IclR_C"/>
    <property type="match status" value="1"/>
</dbReference>
<dbReference type="SUPFAM" id="SSF46785">
    <property type="entry name" value="Winged helix' DNA-binding domain"/>
    <property type="match status" value="1"/>
</dbReference>
<dbReference type="InterPro" id="IPR050707">
    <property type="entry name" value="HTH_MetabolicPath_Reg"/>
</dbReference>
<dbReference type="InterPro" id="IPR014757">
    <property type="entry name" value="Tscrpt_reg_IclR_C"/>
</dbReference>
<sequence>MTDLDTSETPSDRYAVPALERGLLLLCEFSRNDRTLTAPELARRLSIPRSTVFRLLTTLERMGFVRKVESGSAYRLDMGVLRLGFEYLASLELTELGGPLLEKLRDATGLPSNLVVRDGQSVVVVAKSSAPTPFVSTVYVGTRLPAHSTSLGRALLCDLTLDELRALYPETPLQGFTPRTPATVEALHEMLRQDAARGYVQDTGFFEAAIASVVAPVRDQSGRIAAAIGVTIPAAQLESGSLDQDAIVAAVRQSAAALSGLLDHAPG</sequence>
<evidence type="ECO:0000313" key="7">
    <source>
        <dbReference type="Proteomes" id="UP001161094"/>
    </source>
</evidence>
<dbReference type="Gene3D" id="1.10.10.10">
    <property type="entry name" value="Winged helix-like DNA-binding domain superfamily/Winged helix DNA-binding domain"/>
    <property type="match status" value="1"/>
</dbReference>
<keyword evidence="3" id="KW-0804">Transcription</keyword>
<reference evidence="6" key="1">
    <citation type="submission" date="2022-09" db="EMBL/GenBank/DDBJ databases">
        <title>Intensive care unit water sources are persistently colonized with multi-drug resistant bacteria and are the site of extensive horizontal gene transfer of antibiotic resistance genes.</title>
        <authorList>
            <person name="Diorio-Toth L."/>
        </authorList>
    </citation>
    <scope>NUCLEOTIDE SEQUENCE</scope>
    <source>
        <strain evidence="6">GD03843</strain>
    </source>
</reference>
<evidence type="ECO:0000256" key="3">
    <source>
        <dbReference type="ARBA" id="ARBA00023163"/>
    </source>
</evidence>
<dbReference type="GO" id="GO:0045892">
    <property type="term" value="P:negative regulation of DNA-templated transcription"/>
    <property type="evidence" value="ECO:0007669"/>
    <property type="project" value="TreeGrafter"/>
</dbReference>
<name>A0AA42S3W8_9BURK</name>
<keyword evidence="2" id="KW-0238">DNA-binding</keyword>
<feature type="domain" description="IclR-ED" evidence="5">
    <location>
        <begin position="79"/>
        <end position="264"/>
    </location>
</feature>
<dbReference type="PROSITE" id="PS51077">
    <property type="entry name" value="HTH_ICLR"/>
    <property type="match status" value="1"/>
</dbReference>
<dbReference type="PANTHER" id="PTHR30136:SF34">
    <property type="entry name" value="TRANSCRIPTIONAL REGULATOR"/>
    <property type="match status" value="1"/>
</dbReference>
<dbReference type="InterPro" id="IPR036390">
    <property type="entry name" value="WH_DNA-bd_sf"/>
</dbReference>
<dbReference type="SUPFAM" id="SSF55781">
    <property type="entry name" value="GAF domain-like"/>
    <property type="match status" value="1"/>
</dbReference>
<feature type="domain" description="HTH iclR-type" evidence="4">
    <location>
        <begin position="16"/>
        <end position="78"/>
    </location>
</feature>
<organism evidence="6 7">
    <name type="scientific">Achromobacter spanius</name>
    <dbReference type="NCBI Taxonomy" id="217203"/>
    <lineage>
        <taxon>Bacteria</taxon>
        <taxon>Pseudomonadati</taxon>
        <taxon>Pseudomonadota</taxon>
        <taxon>Betaproteobacteria</taxon>
        <taxon>Burkholderiales</taxon>
        <taxon>Alcaligenaceae</taxon>
        <taxon>Achromobacter</taxon>
    </lineage>
</organism>
<dbReference type="PROSITE" id="PS51078">
    <property type="entry name" value="ICLR_ED"/>
    <property type="match status" value="1"/>
</dbReference>
<dbReference type="PANTHER" id="PTHR30136">
    <property type="entry name" value="HELIX-TURN-HELIX TRANSCRIPTIONAL REGULATOR, ICLR FAMILY"/>
    <property type="match status" value="1"/>
</dbReference>
<dbReference type="Gene3D" id="3.30.450.40">
    <property type="match status" value="1"/>
</dbReference>
<evidence type="ECO:0000259" key="5">
    <source>
        <dbReference type="PROSITE" id="PS51078"/>
    </source>
</evidence>
<keyword evidence="1" id="KW-0805">Transcription regulation</keyword>
<proteinExistence type="predicted"/>
<dbReference type="GO" id="GO:0003677">
    <property type="term" value="F:DNA binding"/>
    <property type="evidence" value="ECO:0007669"/>
    <property type="project" value="UniProtKB-KW"/>
</dbReference>
<dbReference type="Pfam" id="PF09339">
    <property type="entry name" value="HTH_IclR"/>
    <property type="match status" value="1"/>
</dbReference>
<evidence type="ECO:0000313" key="6">
    <source>
        <dbReference type="EMBL" id="MDH0736988.1"/>
    </source>
</evidence>
<gene>
    <name evidence="6" type="ORF">N5D93_14330</name>
</gene>
<dbReference type="InterPro" id="IPR005471">
    <property type="entry name" value="Tscrpt_reg_IclR_N"/>
</dbReference>
<evidence type="ECO:0000256" key="1">
    <source>
        <dbReference type="ARBA" id="ARBA00023015"/>
    </source>
</evidence>
<dbReference type="InterPro" id="IPR029016">
    <property type="entry name" value="GAF-like_dom_sf"/>
</dbReference>
<accession>A0AA42S3W8</accession>
<dbReference type="InterPro" id="IPR036388">
    <property type="entry name" value="WH-like_DNA-bd_sf"/>
</dbReference>
<dbReference type="Proteomes" id="UP001161094">
    <property type="component" value="Unassembled WGS sequence"/>
</dbReference>
<dbReference type="EMBL" id="JAOCDZ010000009">
    <property type="protein sequence ID" value="MDH0736988.1"/>
    <property type="molecule type" value="Genomic_DNA"/>
</dbReference>
<dbReference type="SMART" id="SM00346">
    <property type="entry name" value="HTH_ICLR"/>
    <property type="match status" value="1"/>
</dbReference>
<evidence type="ECO:0000259" key="4">
    <source>
        <dbReference type="PROSITE" id="PS51077"/>
    </source>
</evidence>